<gene>
    <name evidence="1" type="ordered locus">SGRA_3260</name>
</gene>
<dbReference type="KEGG" id="sgn:SGRA_3260"/>
<proteinExistence type="predicted"/>
<organism evidence="1 2">
    <name type="scientific">Saprospira grandis (strain Lewin)</name>
    <dbReference type="NCBI Taxonomy" id="984262"/>
    <lineage>
        <taxon>Bacteria</taxon>
        <taxon>Pseudomonadati</taxon>
        <taxon>Bacteroidota</taxon>
        <taxon>Saprospiria</taxon>
        <taxon>Saprospirales</taxon>
        <taxon>Saprospiraceae</taxon>
        <taxon>Saprospira</taxon>
    </lineage>
</organism>
<accession>H6KZY1</accession>
<reference evidence="1 2" key="1">
    <citation type="journal article" date="2012" name="Stand. Genomic Sci.">
        <title>Complete genome sequencing and analysis of Saprospira grandis str. Lewin, a predatory marine bacterium.</title>
        <authorList>
            <person name="Saw J.H."/>
            <person name="Yuryev A."/>
            <person name="Kanbe M."/>
            <person name="Hou S."/>
            <person name="Young A.G."/>
            <person name="Aizawa S."/>
            <person name="Alam M."/>
        </authorList>
    </citation>
    <scope>NUCLEOTIDE SEQUENCE [LARGE SCALE GENOMIC DNA]</scope>
    <source>
        <strain evidence="1 2">Lewin</strain>
    </source>
</reference>
<name>H6KZY1_SAPGL</name>
<dbReference type="STRING" id="984262.SGRA_3260"/>
<keyword evidence="2" id="KW-1185">Reference proteome</keyword>
<dbReference type="HOGENOM" id="CLU_2439064_0_0_10"/>
<dbReference type="Proteomes" id="UP000007519">
    <property type="component" value="Chromosome"/>
</dbReference>
<sequence>MRNFFLFFWGCPCGLRPWVATLRSSLLARPFLAFGSLVWPSATAAHRSSVASRPLGGQKQALRACPSLAPKPFWTKQRAWRHGPATFSLA</sequence>
<evidence type="ECO:0000313" key="1">
    <source>
        <dbReference type="EMBL" id="AFC25988.1"/>
    </source>
</evidence>
<protein>
    <submittedName>
        <fullName evidence="1">Uncharacterized protein</fullName>
    </submittedName>
</protein>
<dbReference type="EMBL" id="CP002831">
    <property type="protein sequence ID" value="AFC25988.1"/>
    <property type="molecule type" value="Genomic_DNA"/>
</dbReference>
<evidence type="ECO:0000313" key="2">
    <source>
        <dbReference type="Proteomes" id="UP000007519"/>
    </source>
</evidence>
<dbReference type="AlphaFoldDB" id="H6KZY1"/>